<feature type="compositionally biased region" description="Low complexity" evidence="6">
    <location>
        <begin position="173"/>
        <end position="196"/>
    </location>
</feature>
<evidence type="ECO:0000313" key="7">
    <source>
        <dbReference type="EMBL" id="PNW73146.1"/>
    </source>
</evidence>
<dbReference type="GO" id="GO:0003677">
    <property type="term" value="F:DNA binding"/>
    <property type="evidence" value="ECO:0007669"/>
    <property type="project" value="UniProtKB-KW"/>
</dbReference>
<accession>A8HP34</accession>
<evidence type="ECO:0000256" key="5">
    <source>
        <dbReference type="ARBA" id="ARBA00023242"/>
    </source>
</evidence>
<dbReference type="PANTHER" id="PTHR31194:SF189">
    <property type="entry name" value="AP2_ERF DOMAIN-CONTAINING PROTEIN"/>
    <property type="match status" value="1"/>
</dbReference>
<feature type="region of interest" description="Disordered" evidence="6">
    <location>
        <begin position="298"/>
        <end position="318"/>
    </location>
</feature>
<proteinExistence type="predicted"/>
<feature type="compositionally biased region" description="Acidic residues" evidence="6">
    <location>
        <begin position="301"/>
        <end position="312"/>
    </location>
</feature>
<gene>
    <name evidence="7" type="ORF">CHLRE_14g620500v5</name>
</gene>
<dbReference type="Proteomes" id="UP000006906">
    <property type="component" value="Chromosome 14"/>
</dbReference>
<dbReference type="HOGENOM" id="CLU_809749_0_0_1"/>
<dbReference type="InterPro" id="IPR001471">
    <property type="entry name" value="AP2/ERF_dom"/>
</dbReference>
<evidence type="ECO:0000256" key="1">
    <source>
        <dbReference type="ARBA" id="ARBA00004123"/>
    </source>
</evidence>
<dbReference type="EMBL" id="CM008975">
    <property type="protein sequence ID" value="PNW73146.1"/>
    <property type="molecule type" value="Genomic_DNA"/>
</dbReference>
<dbReference type="PRINTS" id="PR00367">
    <property type="entry name" value="ETHRSPELEMNT"/>
</dbReference>
<evidence type="ECO:0000256" key="4">
    <source>
        <dbReference type="ARBA" id="ARBA00023163"/>
    </source>
</evidence>
<dbReference type="CDD" id="cd00018">
    <property type="entry name" value="AP2"/>
    <property type="match status" value="1"/>
</dbReference>
<evidence type="ECO:0000256" key="3">
    <source>
        <dbReference type="ARBA" id="ARBA00023125"/>
    </source>
</evidence>
<dbReference type="PANTHER" id="PTHR31194">
    <property type="entry name" value="SHN SHINE , DNA BINDING / TRANSCRIPTION FACTOR"/>
    <property type="match status" value="1"/>
</dbReference>
<keyword evidence="2" id="KW-0805">Transcription regulation</keyword>
<dbReference type="RefSeq" id="XP_042916848.1">
    <property type="nucleotide sequence ID" value="XM_043070175.1"/>
</dbReference>
<dbReference type="GO" id="GO:0003700">
    <property type="term" value="F:DNA-binding transcription factor activity"/>
    <property type="evidence" value="ECO:0007669"/>
    <property type="project" value="InterPro"/>
</dbReference>
<dbReference type="Gramene" id="PNW73146">
    <property type="protein sequence ID" value="PNW73146"/>
    <property type="gene ID" value="CHLRE_14g620500v5"/>
</dbReference>
<dbReference type="PROSITE" id="PS51032">
    <property type="entry name" value="AP2_ERF"/>
    <property type="match status" value="1"/>
</dbReference>
<dbReference type="SUPFAM" id="SSF54171">
    <property type="entry name" value="DNA-binding domain"/>
    <property type="match status" value="1"/>
</dbReference>
<dbReference type="GO" id="GO:0005634">
    <property type="term" value="C:nucleus"/>
    <property type="evidence" value="ECO:0007669"/>
    <property type="project" value="UniProtKB-SubCell"/>
</dbReference>
<dbReference type="STRING" id="3055.A8HP34"/>
<keyword evidence="5" id="KW-0539">Nucleus</keyword>
<dbReference type="SMART" id="SM00380">
    <property type="entry name" value="AP2"/>
    <property type="match status" value="1"/>
</dbReference>
<organism evidence="7 8">
    <name type="scientific">Chlamydomonas reinhardtii</name>
    <name type="common">Chlamydomonas smithii</name>
    <dbReference type="NCBI Taxonomy" id="3055"/>
    <lineage>
        <taxon>Eukaryota</taxon>
        <taxon>Viridiplantae</taxon>
        <taxon>Chlorophyta</taxon>
        <taxon>core chlorophytes</taxon>
        <taxon>Chlorophyceae</taxon>
        <taxon>CS clade</taxon>
        <taxon>Chlamydomonadales</taxon>
        <taxon>Chlamydomonadaceae</taxon>
        <taxon>Chlamydomonas</taxon>
    </lineage>
</organism>
<dbReference type="SMR" id="A8HP34"/>
<dbReference type="Gene3D" id="3.30.730.10">
    <property type="entry name" value="AP2/ERF domain"/>
    <property type="match status" value="1"/>
</dbReference>
<sequence>METLWPAPYALPLQSAAMALSEQQLGQHIDSGSEEDHIAVVAQVQTGKKRRSVSAEEDPDYEDAAQGAQGITHDGTSNKAGYRGVRRRPWGSYAAEIRDAGCGKRRWIGTFKTAEEAARAYDEAAIALHGPRAKTNFTYPCQQQSAAAAPAAAHKAHKPHAAAAPQHHKPAHHSQQPAQPRKQPLHPRQPYQQHQPPQLPTHQEEEQYRRKSDDSDTSMTAALPLPLSLTGQLGLPPLTLPGLEGLDLMALQSNPALLAALLAATRQHLPGLAGPDAQPACLPEQQLSERVWVQEQPVQGCEEEEDGLEEPEPPQVLRPEQLRSLQVLAEVAHLFGRRDFCMS</sequence>
<feature type="region of interest" description="Disordered" evidence="6">
    <location>
        <begin position="47"/>
        <end position="83"/>
    </location>
</feature>
<dbReference type="InterPro" id="IPR050913">
    <property type="entry name" value="AP2/ERF_ERF"/>
</dbReference>
<comment type="subcellular location">
    <subcellularLocation>
        <location evidence="1">Nucleus</location>
    </subcellularLocation>
</comment>
<dbReference type="AlphaFoldDB" id="A8HP34"/>
<feature type="compositionally biased region" description="Basic residues" evidence="6">
    <location>
        <begin position="154"/>
        <end position="172"/>
    </location>
</feature>
<dbReference type="GeneID" id="5715889"/>
<dbReference type="eggNOG" id="ENOG502S3GJ">
    <property type="taxonomic scope" value="Eukaryota"/>
</dbReference>
<reference evidence="7 8" key="1">
    <citation type="journal article" date="2007" name="Science">
        <title>The Chlamydomonas genome reveals the evolution of key animal and plant functions.</title>
        <authorList>
            <person name="Merchant S.S."/>
            <person name="Prochnik S.E."/>
            <person name="Vallon O."/>
            <person name="Harris E.H."/>
            <person name="Karpowicz S.J."/>
            <person name="Witman G.B."/>
            <person name="Terry A."/>
            <person name="Salamov A."/>
            <person name="Fritz-Laylin L.K."/>
            <person name="Marechal-Drouard L."/>
            <person name="Marshall W.F."/>
            <person name="Qu L.H."/>
            <person name="Nelson D.R."/>
            <person name="Sanderfoot A.A."/>
            <person name="Spalding M.H."/>
            <person name="Kapitonov V.V."/>
            <person name="Ren Q."/>
            <person name="Ferris P."/>
            <person name="Lindquist E."/>
            <person name="Shapiro H."/>
            <person name="Lucas S.M."/>
            <person name="Grimwood J."/>
            <person name="Schmutz J."/>
            <person name="Cardol P."/>
            <person name="Cerutti H."/>
            <person name="Chanfreau G."/>
            <person name="Chen C.L."/>
            <person name="Cognat V."/>
            <person name="Croft M.T."/>
            <person name="Dent R."/>
            <person name="Dutcher S."/>
            <person name="Fernandez E."/>
            <person name="Fukuzawa H."/>
            <person name="Gonzalez-Ballester D."/>
            <person name="Gonzalez-Halphen D."/>
            <person name="Hallmann A."/>
            <person name="Hanikenne M."/>
            <person name="Hippler M."/>
            <person name="Inwood W."/>
            <person name="Jabbari K."/>
            <person name="Kalanon M."/>
            <person name="Kuras R."/>
            <person name="Lefebvre P.A."/>
            <person name="Lemaire S.D."/>
            <person name="Lobanov A.V."/>
            <person name="Lohr M."/>
            <person name="Manuell A."/>
            <person name="Meier I."/>
            <person name="Mets L."/>
            <person name="Mittag M."/>
            <person name="Mittelmeier T."/>
            <person name="Moroney J.V."/>
            <person name="Moseley J."/>
            <person name="Napoli C."/>
            <person name="Nedelcu A.M."/>
            <person name="Niyogi K."/>
            <person name="Novoselov S.V."/>
            <person name="Paulsen I.T."/>
            <person name="Pazour G."/>
            <person name="Purton S."/>
            <person name="Ral J.P."/>
            <person name="Riano-Pachon D.M."/>
            <person name="Riekhof W."/>
            <person name="Rymarquis L."/>
            <person name="Schroda M."/>
            <person name="Stern D."/>
            <person name="Umen J."/>
            <person name="Willows R."/>
            <person name="Wilson N."/>
            <person name="Zimmer S.L."/>
            <person name="Allmer J."/>
            <person name="Balk J."/>
            <person name="Bisova K."/>
            <person name="Chen C.J."/>
            <person name="Elias M."/>
            <person name="Gendler K."/>
            <person name="Hauser C."/>
            <person name="Lamb M.R."/>
            <person name="Ledford H."/>
            <person name="Long J.C."/>
            <person name="Minagawa J."/>
            <person name="Page M.D."/>
            <person name="Pan J."/>
            <person name="Pootakham W."/>
            <person name="Roje S."/>
            <person name="Rose A."/>
            <person name="Stahlberg E."/>
            <person name="Terauchi A.M."/>
            <person name="Yang P."/>
            <person name="Ball S."/>
            <person name="Bowler C."/>
            <person name="Dieckmann C.L."/>
            <person name="Gladyshev V.N."/>
            <person name="Green P."/>
            <person name="Jorgensen R."/>
            <person name="Mayfield S."/>
            <person name="Mueller-Roeber B."/>
            <person name="Rajamani S."/>
            <person name="Sayre R.T."/>
            <person name="Brokstein P."/>
            <person name="Dubchak I."/>
            <person name="Goodstein D."/>
            <person name="Hornick L."/>
            <person name="Huang Y.W."/>
            <person name="Jhaveri J."/>
            <person name="Luo Y."/>
            <person name="Martinez D."/>
            <person name="Ngau W.C."/>
            <person name="Otillar B."/>
            <person name="Poliakov A."/>
            <person name="Porter A."/>
            <person name="Szajkowski L."/>
            <person name="Werner G."/>
            <person name="Zhou K."/>
            <person name="Grigoriev I.V."/>
            <person name="Rokhsar D.S."/>
            <person name="Grossman A.R."/>
        </authorList>
    </citation>
    <scope>NUCLEOTIDE SEQUENCE [LARGE SCALE GENOMIC DNA]</scope>
    <source>
        <strain evidence="8">CC-503</strain>
    </source>
</reference>
<keyword evidence="3" id="KW-0238">DNA-binding</keyword>
<keyword evidence="8" id="KW-1185">Reference proteome</keyword>
<evidence type="ECO:0000256" key="6">
    <source>
        <dbReference type="SAM" id="MobiDB-lite"/>
    </source>
</evidence>
<dbReference type="InterPro" id="IPR016177">
    <property type="entry name" value="DNA-bd_dom_sf"/>
</dbReference>
<protein>
    <submittedName>
        <fullName evidence="7">Uncharacterized protein</fullName>
    </submittedName>
</protein>
<name>A8HP34_CHLRE</name>
<keyword evidence="4" id="KW-0804">Transcription</keyword>
<evidence type="ECO:0000256" key="2">
    <source>
        <dbReference type="ARBA" id="ARBA00023015"/>
    </source>
</evidence>
<feature type="compositionally biased region" description="Basic and acidic residues" evidence="6">
    <location>
        <begin position="202"/>
        <end position="214"/>
    </location>
</feature>
<feature type="region of interest" description="Disordered" evidence="6">
    <location>
        <begin position="146"/>
        <end position="220"/>
    </location>
</feature>
<dbReference type="PaxDb" id="3055-EDP09589"/>
<dbReference type="InterPro" id="IPR036955">
    <property type="entry name" value="AP2/ERF_dom_sf"/>
</dbReference>
<dbReference type="FunFam" id="3.30.730.10:FF:000001">
    <property type="entry name" value="Ethylene-responsive transcription factor 2"/>
    <property type="match status" value="1"/>
</dbReference>
<dbReference type="KEGG" id="cre:CHLRE_14g620500v5"/>
<dbReference type="Pfam" id="PF00847">
    <property type="entry name" value="AP2"/>
    <property type="match status" value="1"/>
</dbReference>
<dbReference type="OrthoDB" id="550883at2759"/>
<dbReference type="InParanoid" id="A8HP34"/>
<evidence type="ECO:0000313" key="8">
    <source>
        <dbReference type="Proteomes" id="UP000006906"/>
    </source>
</evidence>
<dbReference type="OMA" id="HGPRAKT"/>